<proteinExistence type="predicted"/>
<dbReference type="InterPro" id="IPR005511">
    <property type="entry name" value="SMP-30"/>
</dbReference>
<dbReference type="EMBL" id="CAFBQW010000092">
    <property type="protein sequence ID" value="CAB5066358.1"/>
    <property type="molecule type" value="Genomic_DNA"/>
</dbReference>
<reference evidence="2" key="1">
    <citation type="submission" date="2020-05" db="EMBL/GenBank/DDBJ databases">
        <authorList>
            <person name="Chiriac C."/>
            <person name="Salcher M."/>
            <person name="Ghai R."/>
            <person name="Kavagutti S V."/>
        </authorList>
    </citation>
    <scope>NUCLEOTIDE SEQUENCE</scope>
</reference>
<dbReference type="InterPro" id="IPR011042">
    <property type="entry name" value="6-blade_b-propeller_TolB-like"/>
</dbReference>
<dbReference type="Pfam" id="PF08450">
    <property type="entry name" value="SGL"/>
    <property type="match status" value="1"/>
</dbReference>
<dbReference type="InterPro" id="IPR051262">
    <property type="entry name" value="SMP-30/CGR1_Lactonase"/>
</dbReference>
<dbReference type="EMBL" id="CAFBPW010000004">
    <property type="protein sequence ID" value="CAB5023813.1"/>
    <property type="molecule type" value="Genomic_DNA"/>
</dbReference>
<sequence length="312" mass="32687">MNSQIDLGEPEVLATGLRFPEGPVACDDGSLLLVEIAGERLTRVSADGTVETVAEIPGGPNGAAIGPDGWIWITNNGGSFSYIDLGEILLPGPVPPSWVSGSIQRVDPSSGVVETIYTECNGRPLRSPNDLVFDDQGGFWFTDHGVRLERSSDLTGVFYALADGSSITEVLFPLEAPNGVGLSPAGDRLYVAETHTGRIWQWDVPEPGKAVGSGILAPHGDLLAGLAGHQLLDSLAVDAEGNVCVGTLVNGGITVVSADGSSVQHLPIDDLLVTNIAFGGPDMRKAYVTSSGTGRLLAFDWHCPGLRLNYQC</sequence>
<evidence type="ECO:0000259" key="1">
    <source>
        <dbReference type="Pfam" id="PF08450"/>
    </source>
</evidence>
<protein>
    <submittedName>
        <fullName evidence="2">Unannotated protein</fullName>
    </submittedName>
</protein>
<dbReference type="SUPFAM" id="SSF63829">
    <property type="entry name" value="Calcium-dependent phosphotriesterase"/>
    <property type="match status" value="1"/>
</dbReference>
<feature type="domain" description="SMP-30/Gluconolactonase/LRE-like region" evidence="1">
    <location>
        <begin position="19"/>
        <end position="291"/>
    </location>
</feature>
<dbReference type="InterPro" id="IPR015943">
    <property type="entry name" value="WD40/YVTN_repeat-like_dom_sf"/>
</dbReference>
<dbReference type="EMBL" id="CAFBOG010000031">
    <property type="protein sequence ID" value="CAB4972201.1"/>
    <property type="molecule type" value="Genomic_DNA"/>
</dbReference>
<dbReference type="AlphaFoldDB" id="A0A6J6PR91"/>
<dbReference type="Gene3D" id="2.130.10.10">
    <property type="entry name" value="YVTN repeat-like/Quinoprotein amine dehydrogenase"/>
    <property type="match status" value="1"/>
</dbReference>
<evidence type="ECO:0000313" key="5">
    <source>
        <dbReference type="EMBL" id="CAB5066358.1"/>
    </source>
</evidence>
<dbReference type="PRINTS" id="PR01790">
    <property type="entry name" value="SMP30FAMILY"/>
</dbReference>
<dbReference type="PANTHER" id="PTHR47572:SF5">
    <property type="entry name" value="BLR2277 PROTEIN"/>
    <property type="match status" value="1"/>
</dbReference>
<evidence type="ECO:0000313" key="2">
    <source>
        <dbReference type="EMBL" id="CAB4699513.1"/>
    </source>
</evidence>
<accession>A0A6J6PR91</accession>
<dbReference type="Gene3D" id="2.120.10.30">
    <property type="entry name" value="TolB, C-terminal domain"/>
    <property type="match status" value="1"/>
</dbReference>
<organism evidence="2">
    <name type="scientific">freshwater metagenome</name>
    <dbReference type="NCBI Taxonomy" id="449393"/>
    <lineage>
        <taxon>unclassified sequences</taxon>
        <taxon>metagenomes</taxon>
        <taxon>ecological metagenomes</taxon>
    </lineage>
</organism>
<name>A0A6J6PR91_9ZZZZ</name>
<dbReference type="EMBL" id="CAEZXS010000092">
    <property type="protein sequence ID" value="CAB4699513.1"/>
    <property type="molecule type" value="Genomic_DNA"/>
</dbReference>
<dbReference type="PANTHER" id="PTHR47572">
    <property type="entry name" value="LIPOPROTEIN-RELATED"/>
    <property type="match status" value="1"/>
</dbReference>
<evidence type="ECO:0000313" key="4">
    <source>
        <dbReference type="EMBL" id="CAB5023813.1"/>
    </source>
</evidence>
<gene>
    <name evidence="2" type="ORF">UFOPK2582_00872</name>
    <name evidence="3" type="ORF">UFOPK3914_00500</name>
    <name evidence="4" type="ORF">UFOPK4173_00078</name>
    <name evidence="5" type="ORF">UFOPK4354_00944</name>
</gene>
<dbReference type="InterPro" id="IPR013658">
    <property type="entry name" value="SGL"/>
</dbReference>
<evidence type="ECO:0000313" key="3">
    <source>
        <dbReference type="EMBL" id="CAB4972201.1"/>
    </source>
</evidence>